<comment type="caution">
    <text evidence="1">The sequence shown here is derived from an EMBL/GenBank/DDBJ whole genome shotgun (WGS) entry which is preliminary data.</text>
</comment>
<name>A0AAD9MYB2_RIDPI</name>
<evidence type="ECO:0000313" key="1">
    <source>
        <dbReference type="EMBL" id="KAK2149950.1"/>
    </source>
</evidence>
<protein>
    <submittedName>
        <fullName evidence="1">Uncharacterized protein</fullName>
    </submittedName>
</protein>
<keyword evidence="2" id="KW-1185">Reference proteome</keyword>
<accession>A0AAD9MYB2</accession>
<evidence type="ECO:0000313" key="2">
    <source>
        <dbReference type="Proteomes" id="UP001209878"/>
    </source>
</evidence>
<dbReference type="AlphaFoldDB" id="A0AAD9MYB2"/>
<proteinExistence type="predicted"/>
<reference evidence="1" key="1">
    <citation type="journal article" date="2023" name="Mol. Biol. Evol.">
        <title>Third-Generation Sequencing Reveals the Adaptive Role of the Epigenome in Three Deep-Sea Polychaetes.</title>
        <authorList>
            <person name="Perez M."/>
            <person name="Aroh O."/>
            <person name="Sun Y."/>
            <person name="Lan Y."/>
            <person name="Juniper S.K."/>
            <person name="Young C.R."/>
            <person name="Angers B."/>
            <person name="Qian P.Y."/>
        </authorList>
    </citation>
    <scope>NUCLEOTIDE SEQUENCE</scope>
    <source>
        <strain evidence="1">R07B-5</strain>
    </source>
</reference>
<dbReference type="EMBL" id="JAODUO010002869">
    <property type="protein sequence ID" value="KAK2149950.1"/>
    <property type="molecule type" value="Genomic_DNA"/>
</dbReference>
<organism evidence="1 2">
    <name type="scientific">Ridgeia piscesae</name>
    <name type="common">Tubeworm</name>
    <dbReference type="NCBI Taxonomy" id="27915"/>
    <lineage>
        <taxon>Eukaryota</taxon>
        <taxon>Metazoa</taxon>
        <taxon>Spiralia</taxon>
        <taxon>Lophotrochozoa</taxon>
        <taxon>Annelida</taxon>
        <taxon>Polychaeta</taxon>
        <taxon>Sedentaria</taxon>
        <taxon>Canalipalpata</taxon>
        <taxon>Sabellida</taxon>
        <taxon>Siboglinidae</taxon>
        <taxon>Ridgeia</taxon>
    </lineage>
</organism>
<sequence>MSSMYSPITILEHTTLTHNKQH</sequence>
<dbReference type="Proteomes" id="UP001209878">
    <property type="component" value="Unassembled WGS sequence"/>
</dbReference>
<gene>
    <name evidence="1" type="ORF">NP493_2863g00000</name>
</gene>